<evidence type="ECO:0000313" key="1">
    <source>
        <dbReference type="EMBL" id="GAG90045.1"/>
    </source>
</evidence>
<accession>X1B4S1</accession>
<sequence length="35" mass="4106">MGEKLVKNIQPENKNNEALPERLELQWSGIKYTFS</sequence>
<protein>
    <submittedName>
        <fullName evidence="1">Uncharacterized protein</fullName>
    </submittedName>
</protein>
<gene>
    <name evidence="1" type="ORF">S01H4_23252</name>
</gene>
<comment type="caution">
    <text evidence="1">The sequence shown here is derived from an EMBL/GenBank/DDBJ whole genome shotgun (WGS) entry which is preliminary data.</text>
</comment>
<reference evidence="1" key="1">
    <citation type="journal article" date="2014" name="Front. Microbiol.">
        <title>High frequency of phylogenetically diverse reductive dehalogenase-homologous genes in deep subseafloor sedimentary metagenomes.</title>
        <authorList>
            <person name="Kawai M."/>
            <person name="Futagami T."/>
            <person name="Toyoda A."/>
            <person name="Takaki Y."/>
            <person name="Nishi S."/>
            <person name="Hori S."/>
            <person name="Arai W."/>
            <person name="Tsubouchi T."/>
            <person name="Morono Y."/>
            <person name="Uchiyama I."/>
            <person name="Ito T."/>
            <person name="Fujiyama A."/>
            <person name="Inagaki F."/>
            <person name="Takami H."/>
        </authorList>
    </citation>
    <scope>NUCLEOTIDE SEQUENCE</scope>
    <source>
        <strain evidence="1">Expedition CK06-06</strain>
    </source>
</reference>
<name>X1B4S1_9ZZZZ</name>
<dbReference type="EMBL" id="BART01010761">
    <property type="protein sequence ID" value="GAG90045.1"/>
    <property type="molecule type" value="Genomic_DNA"/>
</dbReference>
<proteinExistence type="predicted"/>
<dbReference type="AlphaFoldDB" id="X1B4S1"/>
<feature type="non-terminal residue" evidence="1">
    <location>
        <position position="35"/>
    </location>
</feature>
<organism evidence="1">
    <name type="scientific">marine sediment metagenome</name>
    <dbReference type="NCBI Taxonomy" id="412755"/>
    <lineage>
        <taxon>unclassified sequences</taxon>
        <taxon>metagenomes</taxon>
        <taxon>ecological metagenomes</taxon>
    </lineage>
</organism>